<evidence type="ECO:0000259" key="13">
    <source>
        <dbReference type="SMART" id="SM00478"/>
    </source>
</evidence>
<dbReference type="Pfam" id="PF00633">
    <property type="entry name" value="HHH"/>
    <property type="match status" value="1"/>
</dbReference>
<evidence type="ECO:0000256" key="12">
    <source>
        <dbReference type="SAM" id="MobiDB-lite"/>
    </source>
</evidence>
<dbReference type="InterPro" id="IPR011257">
    <property type="entry name" value="DNA_glycosylase"/>
</dbReference>
<keyword evidence="2" id="KW-0004">4Fe-4S</keyword>
<dbReference type="GO" id="GO:0005739">
    <property type="term" value="C:mitochondrion"/>
    <property type="evidence" value="ECO:0007669"/>
    <property type="project" value="UniProtKB-SubCell"/>
</dbReference>
<proteinExistence type="inferred from homology"/>
<evidence type="ECO:0000256" key="5">
    <source>
        <dbReference type="ARBA" id="ARBA00022801"/>
    </source>
</evidence>
<reference evidence="14" key="1">
    <citation type="submission" date="2021-01" db="EMBL/GenBank/DDBJ databases">
        <authorList>
            <person name="Corre E."/>
            <person name="Pelletier E."/>
            <person name="Niang G."/>
            <person name="Scheremetjew M."/>
            <person name="Finn R."/>
            <person name="Kale V."/>
            <person name="Holt S."/>
            <person name="Cochrane G."/>
            <person name="Meng A."/>
            <person name="Brown T."/>
            <person name="Cohen L."/>
        </authorList>
    </citation>
    <scope>NUCLEOTIDE SEQUENCE</scope>
    <source>
        <strain evidence="14">MM31A-1</strain>
    </source>
</reference>
<dbReference type="Gene3D" id="1.10.340.30">
    <property type="entry name" value="Hypothetical protein, domain 2"/>
    <property type="match status" value="1"/>
</dbReference>
<dbReference type="EC" id="3.2.2.-" evidence="11"/>
<evidence type="ECO:0000256" key="11">
    <source>
        <dbReference type="HAMAP-Rule" id="MF_03183"/>
    </source>
</evidence>
<dbReference type="SMART" id="SM00478">
    <property type="entry name" value="ENDO3c"/>
    <property type="match status" value="1"/>
</dbReference>
<dbReference type="InterPro" id="IPR000445">
    <property type="entry name" value="HhH_motif"/>
</dbReference>
<dbReference type="PANTHER" id="PTHR43286">
    <property type="entry name" value="ENDONUCLEASE III-LIKE PROTEIN 1"/>
    <property type="match status" value="1"/>
</dbReference>
<gene>
    <name evidence="11" type="primary">NTH1</name>
    <name evidence="14" type="ORF">CDEB00056_LOCUS19478</name>
</gene>
<accession>A0A7S3QE93</accession>
<keyword evidence="9 11" id="KW-0456">Lyase</keyword>
<comment type="function">
    <text evidence="11">Bifunctional DNA N-glycosylase with associated apurinic/apyrimidinic (AP) lyase function that catalyzes the first step in base excision repair (BER), the primary repair pathway for the repair of oxidative DNA damage. The DNA N-glycosylase activity releases the damaged DNA base from DNA by cleaving the N-glycosidic bond, leaving an AP site. The AP lyase activity cleaves the phosphodiester bond 3' to the AP site by a beta-elimination. Primarily recognizes and repairs oxidative base damage of pyrimidines.</text>
</comment>
<dbReference type="GO" id="GO:0140078">
    <property type="term" value="F:class I DNA-(apurinic or apyrimidinic site) endonuclease activity"/>
    <property type="evidence" value="ECO:0007669"/>
    <property type="project" value="UniProtKB-EC"/>
</dbReference>
<organism evidence="14">
    <name type="scientific">Chaetoceros debilis</name>
    <dbReference type="NCBI Taxonomy" id="122233"/>
    <lineage>
        <taxon>Eukaryota</taxon>
        <taxon>Sar</taxon>
        <taxon>Stramenopiles</taxon>
        <taxon>Ochrophyta</taxon>
        <taxon>Bacillariophyta</taxon>
        <taxon>Coscinodiscophyceae</taxon>
        <taxon>Chaetocerotophycidae</taxon>
        <taxon>Chaetocerotales</taxon>
        <taxon>Chaetocerotaceae</taxon>
        <taxon>Chaetoceros</taxon>
    </lineage>
</organism>
<feature type="domain" description="HhH-GPD" evidence="13">
    <location>
        <begin position="236"/>
        <end position="384"/>
    </location>
</feature>
<dbReference type="GO" id="GO:0006285">
    <property type="term" value="P:base-excision repair, AP site formation"/>
    <property type="evidence" value="ECO:0007669"/>
    <property type="project" value="UniProtKB-UniRule"/>
</dbReference>
<comment type="catalytic activity">
    <reaction evidence="11">
        <text>2'-deoxyribonucleotide-(2'-deoxyribose 5'-phosphate)-2'-deoxyribonucleotide-DNA = a 3'-end 2'-deoxyribonucleotide-(2,3-dehydro-2,3-deoxyribose 5'-phosphate)-DNA + a 5'-end 5'-phospho-2'-deoxyribonucleoside-DNA + H(+)</text>
        <dbReference type="Rhea" id="RHEA:66592"/>
        <dbReference type="Rhea" id="RHEA-COMP:13180"/>
        <dbReference type="Rhea" id="RHEA-COMP:16897"/>
        <dbReference type="Rhea" id="RHEA-COMP:17067"/>
        <dbReference type="ChEBI" id="CHEBI:15378"/>
        <dbReference type="ChEBI" id="CHEBI:136412"/>
        <dbReference type="ChEBI" id="CHEBI:157695"/>
        <dbReference type="ChEBI" id="CHEBI:167181"/>
        <dbReference type="EC" id="4.2.99.18"/>
    </reaction>
</comment>
<dbReference type="AlphaFoldDB" id="A0A7S3QE93"/>
<keyword evidence="6" id="KW-0408">Iron</keyword>
<dbReference type="CDD" id="cd00056">
    <property type="entry name" value="ENDO3c"/>
    <property type="match status" value="1"/>
</dbReference>
<evidence type="ECO:0000256" key="7">
    <source>
        <dbReference type="ARBA" id="ARBA00023014"/>
    </source>
</evidence>
<dbReference type="FunFam" id="1.10.340.30:FF:000005">
    <property type="entry name" value="Endonuclease III-like protein 1"/>
    <property type="match status" value="1"/>
</dbReference>
<dbReference type="EC" id="4.2.99.18" evidence="11"/>
<dbReference type="InterPro" id="IPR030841">
    <property type="entry name" value="NTH1"/>
</dbReference>
<evidence type="ECO:0000313" key="14">
    <source>
        <dbReference type="EMBL" id="CAE0474625.1"/>
    </source>
</evidence>
<comment type="subcellular location">
    <subcellularLocation>
        <location evidence="11">Nucleus</location>
    </subcellularLocation>
    <subcellularLocation>
        <location evidence="11">Mitochondrion</location>
    </subcellularLocation>
</comment>
<keyword evidence="11" id="KW-0539">Nucleus</keyword>
<evidence type="ECO:0000256" key="4">
    <source>
        <dbReference type="ARBA" id="ARBA00022763"/>
    </source>
</evidence>
<evidence type="ECO:0000256" key="3">
    <source>
        <dbReference type="ARBA" id="ARBA00022723"/>
    </source>
</evidence>
<dbReference type="SUPFAM" id="SSF48150">
    <property type="entry name" value="DNA-glycosylase"/>
    <property type="match status" value="1"/>
</dbReference>
<protein>
    <recommendedName>
        <fullName evidence="11">Endonuclease III homolog</fullName>
        <ecNumber evidence="11">3.2.2.-</ecNumber>
        <ecNumber evidence="11">4.2.99.18</ecNumber>
    </recommendedName>
    <alternativeName>
        <fullName evidence="11">Bifunctional DNA N-glycosylase/DNA-(apurinic or apyrimidinic site) lyase</fullName>
        <shortName evidence="11">DNA glycosylase/AP lyase</shortName>
    </alternativeName>
</protein>
<keyword evidence="5 11" id="KW-0378">Hydrolase</keyword>
<dbReference type="InterPro" id="IPR023170">
    <property type="entry name" value="HhH_base_excis_C"/>
</dbReference>
<evidence type="ECO:0000256" key="8">
    <source>
        <dbReference type="ARBA" id="ARBA00023204"/>
    </source>
</evidence>
<evidence type="ECO:0000256" key="10">
    <source>
        <dbReference type="ARBA" id="ARBA00023295"/>
    </source>
</evidence>
<keyword evidence="10 11" id="KW-0326">Glycosidase</keyword>
<keyword evidence="11" id="KW-0496">Mitochondrion</keyword>
<evidence type="ECO:0000256" key="2">
    <source>
        <dbReference type="ARBA" id="ARBA00022485"/>
    </source>
</evidence>
<feature type="compositionally biased region" description="Basic residues" evidence="12">
    <location>
        <begin position="140"/>
        <end position="165"/>
    </location>
</feature>
<evidence type="ECO:0000256" key="6">
    <source>
        <dbReference type="ARBA" id="ARBA00023004"/>
    </source>
</evidence>
<dbReference type="EMBL" id="HBIO01025412">
    <property type="protein sequence ID" value="CAE0474625.1"/>
    <property type="molecule type" value="Transcribed_RNA"/>
</dbReference>
<comment type="caution">
    <text evidence="11">Lacks conserved residue(s) required for the propagation of feature annotation.</text>
</comment>
<name>A0A7S3QE93_9STRA</name>
<comment type="similarity">
    <text evidence="1 11">Belongs to the Nth/MutY family.</text>
</comment>
<dbReference type="GO" id="GO:0005634">
    <property type="term" value="C:nucleus"/>
    <property type="evidence" value="ECO:0007669"/>
    <property type="project" value="UniProtKB-SubCell"/>
</dbReference>
<dbReference type="HAMAP" id="MF_03183">
    <property type="entry name" value="Endonuclease_III_Nth"/>
    <property type="match status" value="1"/>
</dbReference>
<dbReference type="GO" id="GO:0003677">
    <property type="term" value="F:DNA binding"/>
    <property type="evidence" value="ECO:0007669"/>
    <property type="project" value="UniProtKB-UniRule"/>
</dbReference>
<dbReference type="GO" id="GO:0051539">
    <property type="term" value="F:4 iron, 4 sulfur cluster binding"/>
    <property type="evidence" value="ECO:0007669"/>
    <property type="project" value="UniProtKB-KW"/>
</dbReference>
<keyword evidence="7" id="KW-0411">Iron-sulfur</keyword>
<dbReference type="GO" id="GO:0000703">
    <property type="term" value="F:oxidized pyrimidine nucleobase lesion DNA N-glycosylase activity"/>
    <property type="evidence" value="ECO:0007669"/>
    <property type="project" value="UniProtKB-UniRule"/>
</dbReference>
<evidence type="ECO:0000256" key="9">
    <source>
        <dbReference type="ARBA" id="ARBA00023239"/>
    </source>
</evidence>
<feature type="region of interest" description="Disordered" evidence="12">
    <location>
        <begin position="82"/>
        <end position="190"/>
    </location>
</feature>
<dbReference type="Gene3D" id="1.10.1670.10">
    <property type="entry name" value="Helix-hairpin-Helix base-excision DNA repair enzymes (C-terminal)"/>
    <property type="match status" value="1"/>
</dbReference>
<keyword evidence="3" id="KW-0479">Metal-binding</keyword>
<feature type="compositionally biased region" description="Basic and acidic residues" evidence="12">
    <location>
        <begin position="82"/>
        <end position="99"/>
    </location>
</feature>
<sequence>MHLTRKTATTLIYLSYSRYQVTAFSTLTTRHSPFQNFVSRSVMPKTRSGRNTWLPSRPSEQNVITSSKIDFSVFAYSFKGPDNGESKPSIKTDTSKVKNEATLPPSTPNRSGALNNAAEAKSKIKQEETNQNVMSTPKRSVSRKVSTKSKSNNKPKATTPKRKKTPSLTSSSSRKRQRIEPGSLTPPKNWEATYAIVEELRSDRTAPLDSDGGEALPETHLGKKVYRFQVLIALMLSSQTKDAVVGDAIRGLQKHGLTPENIHKTDPETLNRLIFKVGFRNNKTKFIKNTVEILVNEYDGDIPATADDMMRLPGIGPKMAYIIENVAWGISSGIGVDTHMHRIFNVLNWVKSKTPEQTREQLEGWLPKERWSEVNMLWVGFGQESQQQKEKILNKALACSKPIEALGLLKEVGVDLKKEGKKFGLEERIEGVYNM</sequence>
<dbReference type="GO" id="GO:0006289">
    <property type="term" value="P:nucleotide-excision repair"/>
    <property type="evidence" value="ECO:0007669"/>
    <property type="project" value="TreeGrafter"/>
</dbReference>
<evidence type="ECO:0000256" key="1">
    <source>
        <dbReference type="ARBA" id="ARBA00008343"/>
    </source>
</evidence>
<keyword evidence="4 11" id="KW-0227">DNA damage</keyword>
<dbReference type="Pfam" id="PF00730">
    <property type="entry name" value="HhH-GPD"/>
    <property type="match status" value="1"/>
</dbReference>
<dbReference type="PANTHER" id="PTHR43286:SF1">
    <property type="entry name" value="ENDONUCLEASE III-LIKE PROTEIN 1"/>
    <property type="match status" value="1"/>
</dbReference>
<keyword evidence="8 11" id="KW-0234">DNA repair</keyword>
<dbReference type="GO" id="GO:0046872">
    <property type="term" value="F:metal ion binding"/>
    <property type="evidence" value="ECO:0007669"/>
    <property type="project" value="UniProtKB-KW"/>
</dbReference>
<dbReference type="InterPro" id="IPR003265">
    <property type="entry name" value="HhH-GPD_domain"/>
</dbReference>